<keyword evidence="1" id="KW-0808">Transferase</keyword>
<organism evidence="4 5">
    <name type="scientific">Belliella calami</name>
    <dbReference type="NCBI Taxonomy" id="2923436"/>
    <lineage>
        <taxon>Bacteria</taxon>
        <taxon>Pseudomonadati</taxon>
        <taxon>Bacteroidota</taxon>
        <taxon>Cytophagia</taxon>
        <taxon>Cytophagales</taxon>
        <taxon>Cyclobacteriaceae</taxon>
        <taxon>Belliella</taxon>
    </lineage>
</organism>
<gene>
    <name evidence="4" type="ORF">MM236_06775</name>
</gene>
<accession>A0ABS9UM29</accession>
<evidence type="ECO:0000256" key="1">
    <source>
        <dbReference type="ARBA" id="ARBA00022679"/>
    </source>
</evidence>
<evidence type="ECO:0000259" key="2">
    <source>
        <dbReference type="Pfam" id="PF00534"/>
    </source>
</evidence>
<dbReference type="PANTHER" id="PTHR46401">
    <property type="entry name" value="GLYCOSYLTRANSFERASE WBBK-RELATED"/>
    <property type="match status" value="1"/>
</dbReference>
<protein>
    <submittedName>
        <fullName evidence="4">Glycosyltransferase family 4 protein</fullName>
    </submittedName>
</protein>
<dbReference type="PANTHER" id="PTHR46401:SF2">
    <property type="entry name" value="GLYCOSYLTRANSFERASE WBBK-RELATED"/>
    <property type="match status" value="1"/>
</dbReference>
<dbReference type="Proteomes" id="UP001165488">
    <property type="component" value="Unassembled WGS sequence"/>
</dbReference>
<dbReference type="CDD" id="cd03794">
    <property type="entry name" value="GT4_WbuB-like"/>
    <property type="match status" value="1"/>
</dbReference>
<sequence>MAQESGMRIIYIHQYFLTPEEGGAIRSYHLAKGMVEAGIIVDMITSHNKDYYDLKIIDGIRVHYLPVHYRQEWGFFKRVVSFLKFVKLAKKWVSKLPRPDYLYITSTPLTTGLIGLWAKRRYAVPYFFEIRDLWPDAPIQVGAITNPLIKRFLFILEKRIYRHALKCIALSPGIANTVRMRTETKVTIIPNISDTSFFFPQKKNPKLLDKYKLKDQFTIIYTGALGLVNAVEELLEIANLSHLQNKGYQFIILGKGSKLPELLELKAKLKLENVKFLDFGNKQKVADLLSLSDMAFISFDHLPVLKTNSPNKFFDALAAGKAILVNHKGWVYELTKKYDLGIYHDPKNPESTIEMIDRLSNDKQLLIKYQQNARKIAEEHFSKEIAVKRLLSQIDEKKFGQEFTDEVYILTA</sequence>
<dbReference type="RefSeq" id="WP_241274197.1">
    <property type="nucleotide sequence ID" value="NZ_JAKZGS010000004.1"/>
</dbReference>
<comment type="caution">
    <text evidence="4">The sequence shown here is derived from an EMBL/GenBank/DDBJ whole genome shotgun (WGS) entry which is preliminary data.</text>
</comment>
<evidence type="ECO:0000259" key="3">
    <source>
        <dbReference type="Pfam" id="PF13579"/>
    </source>
</evidence>
<dbReference type="InterPro" id="IPR028098">
    <property type="entry name" value="Glyco_trans_4-like_N"/>
</dbReference>
<evidence type="ECO:0000313" key="4">
    <source>
        <dbReference type="EMBL" id="MCH7397684.1"/>
    </source>
</evidence>
<feature type="domain" description="Glycosyl transferase family 1" evidence="2">
    <location>
        <begin position="212"/>
        <end position="375"/>
    </location>
</feature>
<dbReference type="InterPro" id="IPR001296">
    <property type="entry name" value="Glyco_trans_1"/>
</dbReference>
<name>A0ABS9UM29_9BACT</name>
<dbReference type="Pfam" id="PF13579">
    <property type="entry name" value="Glyco_trans_4_4"/>
    <property type="match status" value="1"/>
</dbReference>
<feature type="domain" description="Glycosyltransferase subfamily 4-like N-terminal" evidence="3">
    <location>
        <begin position="22"/>
        <end position="191"/>
    </location>
</feature>
<dbReference type="Pfam" id="PF00534">
    <property type="entry name" value="Glycos_transf_1"/>
    <property type="match status" value="1"/>
</dbReference>
<dbReference type="SUPFAM" id="SSF53756">
    <property type="entry name" value="UDP-Glycosyltransferase/glycogen phosphorylase"/>
    <property type="match status" value="1"/>
</dbReference>
<reference evidence="4" key="1">
    <citation type="submission" date="2022-03" db="EMBL/GenBank/DDBJ databases">
        <title>De novo assembled genomes of Belliella spp. (Cyclobacteriaceae) strains.</title>
        <authorList>
            <person name="Szabo A."/>
            <person name="Korponai K."/>
            <person name="Felfoldi T."/>
        </authorList>
    </citation>
    <scope>NUCLEOTIDE SEQUENCE</scope>
    <source>
        <strain evidence="4">DSM 107340</strain>
    </source>
</reference>
<dbReference type="EMBL" id="JAKZGS010000004">
    <property type="protein sequence ID" value="MCH7397684.1"/>
    <property type="molecule type" value="Genomic_DNA"/>
</dbReference>
<keyword evidence="5" id="KW-1185">Reference proteome</keyword>
<proteinExistence type="predicted"/>
<dbReference type="Gene3D" id="3.40.50.2000">
    <property type="entry name" value="Glycogen Phosphorylase B"/>
    <property type="match status" value="2"/>
</dbReference>
<evidence type="ECO:0000313" key="5">
    <source>
        <dbReference type="Proteomes" id="UP001165488"/>
    </source>
</evidence>